<feature type="non-terminal residue" evidence="5">
    <location>
        <position position="1"/>
    </location>
</feature>
<dbReference type="PIRSF" id="PIRSF001434">
    <property type="entry name" value="CGS"/>
    <property type="match status" value="1"/>
</dbReference>
<dbReference type="Proteomes" id="UP000245383">
    <property type="component" value="Unassembled WGS sequence"/>
</dbReference>
<dbReference type="GO" id="GO:0030170">
    <property type="term" value="F:pyridoxal phosphate binding"/>
    <property type="evidence" value="ECO:0007669"/>
    <property type="project" value="InterPro"/>
</dbReference>
<organism evidence="5 6">
    <name type="scientific">Smittium simulii</name>
    <dbReference type="NCBI Taxonomy" id="133385"/>
    <lineage>
        <taxon>Eukaryota</taxon>
        <taxon>Fungi</taxon>
        <taxon>Fungi incertae sedis</taxon>
        <taxon>Zoopagomycota</taxon>
        <taxon>Kickxellomycotina</taxon>
        <taxon>Harpellomycetes</taxon>
        <taxon>Harpellales</taxon>
        <taxon>Legeriomycetaceae</taxon>
        <taxon>Smittium</taxon>
    </lineage>
</organism>
<evidence type="ECO:0000256" key="1">
    <source>
        <dbReference type="ARBA" id="ARBA00001933"/>
    </source>
</evidence>
<sequence>FTMPASRPEAHQFDIATTSIHADKALNATPEVAPSLSVSSTYLYNKKDHKAVNMSGLSYSYSRDKTPVLSRAEAVIGAVCNGHAIAYSSGLSAMLALLIKLRPKRIVMEHGYFGSTNVVNLYKTLTPDLKIAPLCAEYRENDFVWLESPLNPTGEIKDISYYANKAHAVNAILAIDATFAPPPLCDPFKHGADVVVHSGTKYFGGHADVLYGAVITKCPKMAEELHAQRYVFGAVPGNMESWLVLRSMRTLKLRVLQQSKTTSMFVAWLANAAKGCTLAETDGIPVGSVTRVQHASLQKFSPSFDVCSQYPNGFGPVFSVCLASKEQALWVARNLKVFQFATSLGGVMSLVDWRYGDDTNQDPRLLRISIGLEDIEDLKNDFRSTIVASTFVNLNKL</sequence>
<dbReference type="Gene3D" id="3.40.640.10">
    <property type="entry name" value="Type I PLP-dependent aspartate aminotransferase-like (Major domain)"/>
    <property type="match status" value="1"/>
</dbReference>
<dbReference type="GO" id="GO:0005737">
    <property type="term" value="C:cytoplasm"/>
    <property type="evidence" value="ECO:0007669"/>
    <property type="project" value="TreeGrafter"/>
</dbReference>
<dbReference type="InterPro" id="IPR015421">
    <property type="entry name" value="PyrdxlP-dep_Trfase_major"/>
</dbReference>
<evidence type="ECO:0008006" key="7">
    <source>
        <dbReference type="Google" id="ProtNLM"/>
    </source>
</evidence>
<dbReference type="InterPro" id="IPR000277">
    <property type="entry name" value="Cys/Met-Metab_PyrdxlP-dep_enz"/>
</dbReference>
<dbReference type="Pfam" id="PF01053">
    <property type="entry name" value="Cys_Met_Meta_PP"/>
    <property type="match status" value="1"/>
</dbReference>
<dbReference type="InterPro" id="IPR015424">
    <property type="entry name" value="PyrdxlP-dep_Trfase"/>
</dbReference>
<proteinExistence type="inferred from homology"/>
<dbReference type="PANTHER" id="PTHR11808">
    <property type="entry name" value="TRANS-SULFURATION ENZYME FAMILY MEMBER"/>
    <property type="match status" value="1"/>
</dbReference>
<evidence type="ECO:0000313" key="5">
    <source>
        <dbReference type="EMBL" id="PVU84775.1"/>
    </source>
</evidence>
<keyword evidence="6" id="KW-1185">Reference proteome</keyword>
<comment type="cofactor">
    <cofactor evidence="1 4">
        <name>pyridoxal 5'-phosphate</name>
        <dbReference type="ChEBI" id="CHEBI:597326"/>
    </cofactor>
</comment>
<keyword evidence="2 3" id="KW-0663">Pyridoxal phosphate</keyword>
<dbReference type="STRING" id="133385.A0A2T9XXI8"/>
<reference evidence="5 6" key="1">
    <citation type="journal article" date="2018" name="MBio">
        <title>Comparative Genomics Reveals the Core Gene Toolbox for the Fungus-Insect Symbiosis.</title>
        <authorList>
            <person name="Wang Y."/>
            <person name="Stata M."/>
            <person name="Wang W."/>
            <person name="Stajich J.E."/>
            <person name="White M.M."/>
            <person name="Moncalvo J.M."/>
        </authorList>
    </citation>
    <scope>NUCLEOTIDE SEQUENCE [LARGE SCALE GENOMIC DNA]</scope>
    <source>
        <strain evidence="5 6">SWE-8-4</strain>
    </source>
</reference>
<comment type="similarity">
    <text evidence="4">Belongs to the trans-sulfuration enzymes family.</text>
</comment>
<evidence type="ECO:0000256" key="3">
    <source>
        <dbReference type="PIRSR" id="PIRSR001434-2"/>
    </source>
</evidence>
<evidence type="ECO:0000256" key="4">
    <source>
        <dbReference type="RuleBase" id="RU362118"/>
    </source>
</evidence>
<dbReference type="AlphaFoldDB" id="A0A2T9XXI8"/>
<dbReference type="EMBL" id="MBFR01001027">
    <property type="protein sequence ID" value="PVU84775.1"/>
    <property type="molecule type" value="Genomic_DNA"/>
</dbReference>
<feature type="modified residue" description="N6-(pyridoxal phosphate)lysine" evidence="3">
    <location>
        <position position="201"/>
    </location>
</feature>
<dbReference type="PANTHER" id="PTHR11808:SF35">
    <property type="entry name" value="CYSTATHIONINE GAMMA-SYNTHASE (AFU_ORTHOLOGUE AFUA_7G01590)"/>
    <property type="match status" value="1"/>
</dbReference>
<gene>
    <name evidence="5" type="ORF">BB561_007024</name>
</gene>
<dbReference type="InterPro" id="IPR015422">
    <property type="entry name" value="PyrdxlP-dep_Trfase_small"/>
</dbReference>
<dbReference type="GO" id="GO:0016846">
    <property type="term" value="F:carbon-sulfur lyase activity"/>
    <property type="evidence" value="ECO:0007669"/>
    <property type="project" value="TreeGrafter"/>
</dbReference>
<dbReference type="SUPFAM" id="SSF53383">
    <property type="entry name" value="PLP-dependent transferases"/>
    <property type="match status" value="1"/>
</dbReference>
<comment type="caution">
    <text evidence="5">The sequence shown here is derived from an EMBL/GenBank/DDBJ whole genome shotgun (WGS) entry which is preliminary data.</text>
</comment>
<accession>A0A2T9XXI8</accession>
<name>A0A2T9XXI8_9FUNG</name>
<dbReference type="GO" id="GO:0019346">
    <property type="term" value="P:transsulfuration"/>
    <property type="evidence" value="ECO:0007669"/>
    <property type="project" value="InterPro"/>
</dbReference>
<evidence type="ECO:0000256" key="2">
    <source>
        <dbReference type="ARBA" id="ARBA00022898"/>
    </source>
</evidence>
<dbReference type="OrthoDB" id="3512640at2759"/>
<evidence type="ECO:0000313" key="6">
    <source>
        <dbReference type="Proteomes" id="UP000245383"/>
    </source>
</evidence>
<dbReference type="Gene3D" id="3.90.1150.10">
    <property type="entry name" value="Aspartate Aminotransferase, domain 1"/>
    <property type="match status" value="1"/>
</dbReference>
<protein>
    <recommendedName>
        <fullName evidence="7">Cystathionine gamma-synthase</fullName>
    </recommendedName>
</protein>